<comment type="caution">
    <text evidence="9">The sequence shown here is derived from an EMBL/GenBank/DDBJ whole genome shotgun (WGS) entry which is preliminary data.</text>
</comment>
<evidence type="ECO:0000256" key="2">
    <source>
        <dbReference type="ARBA" id="ARBA00022448"/>
    </source>
</evidence>
<evidence type="ECO:0000256" key="3">
    <source>
        <dbReference type="ARBA" id="ARBA00022475"/>
    </source>
</evidence>
<keyword evidence="5 8" id="KW-1133">Transmembrane helix</keyword>
<dbReference type="PANTHER" id="PTHR30561">
    <property type="entry name" value="SMR FAMILY PROTON-DEPENDENT DRUG EFFLUX TRANSPORTER SUGE"/>
    <property type="match status" value="1"/>
</dbReference>
<evidence type="ECO:0000313" key="10">
    <source>
        <dbReference type="Proteomes" id="UP000442535"/>
    </source>
</evidence>
<keyword evidence="4 7" id="KW-0812">Transmembrane</keyword>
<dbReference type="SUPFAM" id="SSF103481">
    <property type="entry name" value="Multidrug resistance efflux transporter EmrE"/>
    <property type="match status" value="1"/>
</dbReference>
<keyword evidence="10" id="KW-1185">Reference proteome</keyword>
<sequence>MAWFVLIVSGMLEAVWATALGYADGFRKLIPSLVFFVALALSMAGLAYSVRTISPAIAYVVWVGIGACLTVIYAFLAGTESATPIKVALIIVIIAAIAGLKLVSPEA</sequence>
<dbReference type="EMBL" id="VUMY01000008">
    <property type="protein sequence ID" value="MST49737.1"/>
    <property type="molecule type" value="Genomic_DNA"/>
</dbReference>
<keyword evidence="3" id="KW-1003">Cell membrane</keyword>
<evidence type="ECO:0000256" key="8">
    <source>
        <dbReference type="SAM" id="Phobius"/>
    </source>
</evidence>
<feature type="transmembrane region" description="Helical" evidence="8">
    <location>
        <begin position="82"/>
        <end position="103"/>
    </location>
</feature>
<evidence type="ECO:0000313" key="9">
    <source>
        <dbReference type="EMBL" id="MST49737.1"/>
    </source>
</evidence>
<evidence type="ECO:0000256" key="5">
    <source>
        <dbReference type="ARBA" id="ARBA00022989"/>
    </source>
</evidence>
<accession>A0A7K0K2M7</accession>
<comment type="subcellular location">
    <subcellularLocation>
        <location evidence="1 7">Cell membrane</location>
        <topology evidence="1 7">Multi-pass membrane protein</topology>
    </subcellularLocation>
</comment>
<dbReference type="InterPro" id="IPR000390">
    <property type="entry name" value="Small_drug/metabolite_transptr"/>
</dbReference>
<organism evidence="9 10">
    <name type="scientific">Mobiluncus porci</name>
    <dbReference type="NCBI Taxonomy" id="2652278"/>
    <lineage>
        <taxon>Bacteria</taxon>
        <taxon>Bacillati</taxon>
        <taxon>Actinomycetota</taxon>
        <taxon>Actinomycetes</taxon>
        <taxon>Actinomycetales</taxon>
        <taxon>Actinomycetaceae</taxon>
        <taxon>Mobiluncus</taxon>
    </lineage>
</organism>
<dbReference type="GO" id="GO:0005886">
    <property type="term" value="C:plasma membrane"/>
    <property type="evidence" value="ECO:0007669"/>
    <property type="project" value="UniProtKB-SubCell"/>
</dbReference>
<reference evidence="9 10" key="1">
    <citation type="submission" date="2019-08" db="EMBL/GenBank/DDBJ databases">
        <title>In-depth cultivation of the pig gut microbiome towards novel bacterial diversity and tailored functional studies.</title>
        <authorList>
            <person name="Wylensek D."/>
            <person name="Hitch T.C.A."/>
            <person name="Clavel T."/>
        </authorList>
    </citation>
    <scope>NUCLEOTIDE SEQUENCE [LARGE SCALE GENOMIC DNA]</scope>
    <source>
        <strain evidence="9 10">RF-GAM-744-WT-7</strain>
    </source>
</reference>
<proteinExistence type="inferred from homology"/>
<feature type="transmembrane region" description="Helical" evidence="8">
    <location>
        <begin position="33"/>
        <end position="50"/>
    </location>
</feature>
<keyword evidence="6 8" id="KW-0472">Membrane</keyword>
<dbReference type="Proteomes" id="UP000442535">
    <property type="component" value="Unassembled WGS sequence"/>
</dbReference>
<keyword evidence="2" id="KW-0813">Transport</keyword>
<evidence type="ECO:0000256" key="4">
    <source>
        <dbReference type="ARBA" id="ARBA00022692"/>
    </source>
</evidence>
<evidence type="ECO:0000256" key="6">
    <source>
        <dbReference type="ARBA" id="ARBA00023136"/>
    </source>
</evidence>
<evidence type="ECO:0000256" key="7">
    <source>
        <dbReference type="RuleBase" id="RU003942"/>
    </source>
</evidence>
<name>A0A7K0K2M7_9ACTO</name>
<feature type="transmembrane region" description="Helical" evidence="8">
    <location>
        <begin position="57"/>
        <end position="76"/>
    </location>
</feature>
<dbReference type="AlphaFoldDB" id="A0A7K0K2M7"/>
<protein>
    <submittedName>
        <fullName evidence="9">QacE family quaternary ammonium compound efflux SMR transporter</fullName>
    </submittedName>
</protein>
<dbReference type="InterPro" id="IPR045324">
    <property type="entry name" value="Small_multidrug_res"/>
</dbReference>
<evidence type="ECO:0000256" key="1">
    <source>
        <dbReference type="ARBA" id="ARBA00004651"/>
    </source>
</evidence>
<dbReference type="InterPro" id="IPR037185">
    <property type="entry name" value="EmrE-like"/>
</dbReference>
<gene>
    <name evidence="9" type="ORF">FYJ63_05735</name>
</gene>
<dbReference type="GO" id="GO:0022857">
    <property type="term" value="F:transmembrane transporter activity"/>
    <property type="evidence" value="ECO:0007669"/>
    <property type="project" value="InterPro"/>
</dbReference>
<dbReference type="Pfam" id="PF00893">
    <property type="entry name" value="Multi_Drug_Res"/>
    <property type="match status" value="1"/>
</dbReference>
<dbReference type="Gene3D" id="1.10.3730.20">
    <property type="match status" value="1"/>
</dbReference>
<comment type="similarity">
    <text evidence="7">Belongs to the drug/metabolite transporter (DMT) superfamily. Small multidrug resistance (SMR) (TC 2.A.7.1) family.</text>
</comment>
<dbReference type="PANTHER" id="PTHR30561:SF0">
    <property type="entry name" value="GUANIDINIUM EXPORTER"/>
    <property type="match status" value="1"/>
</dbReference>